<organism evidence="2 3">
    <name type="scientific">Erwinia phage pEp_SNUABM_01</name>
    <dbReference type="NCBI Taxonomy" id="2601643"/>
    <lineage>
        <taxon>Viruses</taxon>
        <taxon>Duplodnaviria</taxon>
        <taxon>Heunggongvirae</taxon>
        <taxon>Uroviricota</taxon>
        <taxon>Caudoviricetes</taxon>
        <taxon>Vequintavirinae</taxon>
        <taxon>Henunavirus</taxon>
        <taxon>Henunavirus SNUABM01</taxon>
    </lineage>
</organism>
<evidence type="ECO:0000256" key="1">
    <source>
        <dbReference type="SAM" id="Phobius"/>
    </source>
</evidence>
<gene>
    <name evidence="2" type="ORF">pEpSNUABM01_184</name>
</gene>
<evidence type="ECO:0000313" key="3">
    <source>
        <dbReference type="Proteomes" id="UP000326545"/>
    </source>
</evidence>
<proteinExistence type="predicted"/>
<reference evidence="2 3" key="1">
    <citation type="submission" date="2019-07" db="EMBL/GenBank/DDBJ databases">
        <title>Complete genome sequence of bacteriophages infecting Erwinia pyrifoliae.</title>
        <authorList>
            <person name="Kim S.G."/>
            <person name="Park S.C."/>
        </authorList>
    </citation>
    <scope>NUCLEOTIDE SEQUENCE [LARGE SCALE GENOMIC DNA]</scope>
</reference>
<sequence>MTPLMIYGAGVLLAAFLLYLLTSGEEITVSDVPMMIFGMLTSWFGVVIICVASVAAFVEFHGENKVLFRMPKIGGRK</sequence>
<accession>A0A5J6DAX7</accession>
<dbReference type="Proteomes" id="UP000326545">
    <property type="component" value="Segment"/>
</dbReference>
<protein>
    <submittedName>
        <fullName evidence="2">Uncharacterized protein</fullName>
    </submittedName>
</protein>
<name>A0A5J6DAX7_9CAUD</name>
<dbReference type="EMBL" id="MN184887">
    <property type="protein sequence ID" value="QEQ95010.1"/>
    <property type="molecule type" value="Genomic_DNA"/>
</dbReference>
<evidence type="ECO:0000313" key="2">
    <source>
        <dbReference type="EMBL" id="QEQ95010.1"/>
    </source>
</evidence>
<keyword evidence="3" id="KW-1185">Reference proteome</keyword>
<keyword evidence="1" id="KW-1133">Transmembrane helix</keyword>
<keyword evidence="1" id="KW-0472">Membrane</keyword>
<keyword evidence="1" id="KW-0812">Transmembrane</keyword>
<feature type="transmembrane region" description="Helical" evidence="1">
    <location>
        <begin position="34"/>
        <end position="60"/>
    </location>
</feature>